<dbReference type="Proteomes" id="UP000217215">
    <property type="component" value="Chromosome"/>
</dbReference>
<evidence type="ECO:0000313" key="1">
    <source>
        <dbReference type="EMBL" id="ASY15945.1"/>
    </source>
</evidence>
<dbReference type="GO" id="GO:0032259">
    <property type="term" value="P:methylation"/>
    <property type="evidence" value="ECO:0007669"/>
    <property type="project" value="UniProtKB-KW"/>
</dbReference>
<dbReference type="AlphaFoldDB" id="A0A249KGW3"/>
<accession>A0A249KGW3</accession>
<dbReference type="InterPro" id="IPR021441">
    <property type="entry name" value="DUF3090"/>
</dbReference>
<dbReference type="KEGG" id="psuf:A1sIA56_03330"/>
<proteinExistence type="predicted"/>
<dbReference type="GO" id="GO:0008168">
    <property type="term" value="F:methyltransferase activity"/>
    <property type="evidence" value="ECO:0007669"/>
    <property type="project" value="UniProtKB-KW"/>
</dbReference>
<reference evidence="1 2" key="1">
    <citation type="submission" date="2016-07" db="EMBL/GenBank/DDBJ databases">
        <title>High microdiversification within the ubiquitous acI lineage of Actinobacteria.</title>
        <authorList>
            <person name="Neuenschwander S.M."/>
            <person name="Salcher M."/>
            <person name="Ghai R."/>
            <person name="Pernthaler J."/>
        </authorList>
    </citation>
    <scope>NUCLEOTIDE SEQUENCE [LARGE SCALE GENOMIC DNA]</scope>
    <source>
        <strain evidence="1">MMS-IA-56</strain>
    </source>
</reference>
<dbReference type="NCBIfam" id="TIGR03847">
    <property type="entry name" value="conserved hypothetical protein"/>
    <property type="match status" value="1"/>
</dbReference>
<dbReference type="EMBL" id="CP016773">
    <property type="protein sequence ID" value="ASY15945.1"/>
    <property type="molecule type" value="Genomic_DNA"/>
</dbReference>
<name>A0A249KGW3_9ACTN</name>
<dbReference type="OrthoDB" id="156387at2"/>
<sequence>MTSRILLFDPVERFVAGTVGQPGERTFFIQARNGSRLISVSLEKSQVQALADRLIYMLREIKQSDPTIAIPKIARDDAPLDTPIEEEFRVGVIGIAFDDSRQLIQIDLQAVSDNDQEEPDFIDVDDLSGDQDILRVLISPSVADQFSKRALTVVSAGRLPCPFCGGPIDIRGHLCPRANGYRR</sequence>
<evidence type="ECO:0000313" key="2">
    <source>
        <dbReference type="Proteomes" id="UP000217215"/>
    </source>
</evidence>
<keyword evidence="1" id="KW-0808">Transferase</keyword>
<keyword evidence="1" id="KW-0489">Methyltransferase</keyword>
<dbReference type="Pfam" id="PF11290">
    <property type="entry name" value="DUF3090"/>
    <property type="match status" value="1"/>
</dbReference>
<gene>
    <name evidence="1" type="ORF">A1sIA56_03330</name>
</gene>
<keyword evidence="2" id="KW-1185">Reference proteome</keyword>
<protein>
    <submittedName>
        <fullName evidence="1">Methyltransferase</fullName>
    </submittedName>
</protein>
<dbReference type="RefSeq" id="WP_095673538.1">
    <property type="nucleotide sequence ID" value="NZ_CP016773.1"/>
</dbReference>
<organism evidence="1 2">
    <name type="scientific">Candidatus Planktophila sulfonica</name>
    <dbReference type="NCBI Taxonomy" id="1884904"/>
    <lineage>
        <taxon>Bacteria</taxon>
        <taxon>Bacillati</taxon>
        <taxon>Actinomycetota</taxon>
        <taxon>Actinomycetes</taxon>
        <taxon>Candidatus Nanopelagicales</taxon>
        <taxon>Candidatus Nanopelagicaceae</taxon>
        <taxon>Candidatus Planktophila</taxon>
    </lineage>
</organism>